<sequence>MNFEYENKKVTLRPHHGMCFEFYEGKGYSEDFTDHMGIIIRELENNPNQIVTVKAKTDIVCSHCPSNRNGCCESQGKVTKYDKAVLQLCKIKEGETMTYSDFRKKVKEKILNKGLRNQVCGDCHWNYICGRE</sequence>
<reference evidence="1 2" key="1">
    <citation type="submission" date="2016-10" db="EMBL/GenBank/DDBJ databases">
        <authorList>
            <person name="de Groot N.N."/>
        </authorList>
    </citation>
    <scope>NUCLEOTIDE SEQUENCE [LARGE SCALE GENOMIC DNA]</scope>
    <source>
        <strain evidence="1 2">DSM 14045</strain>
    </source>
</reference>
<dbReference type="InterPro" id="IPR009702">
    <property type="entry name" value="DUF1284"/>
</dbReference>
<accession>A0A1H3KQ29</accession>
<proteinExistence type="predicted"/>
<evidence type="ECO:0008006" key="3">
    <source>
        <dbReference type="Google" id="ProtNLM"/>
    </source>
</evidence>
<dbReference type="Proteomes" id="UP000183918">
    <property type="component" value="Unassembled WGS sequence"/>
</dbReference>
<name>A0A1H3KQ29_9FIRM</name>
<evidence type="ECO:0000313" key="2">
    <source>
        <dbReference type="Proteomes" id="UP000183918"/>
    </source>
</evidence>
<protein>
    <recommendedName>
        <fullName evidence="3">DUF1284 domain-containing protein</fullName>
    </recommendedName>
</protein>
<dbReference type="AlphaFoldDB" id="A0A1H3KQ29"/>
<keyword evidence="2" id="KW-1185">Reference proteome</keyword>
<dbReference type="STRING" id="1122142.SAMN02910414_01790"/>
<dbReference type="OrthoDB" id="121064at2"/>
<organism evidence="1 2">
    <name type="scientific">Lachnobacterium bovis DSM 14045</name>
    <dbReference type="NCBI Taxonomy" id="1122142"/>
    <lineage>
        <taxon>Bacteria</taxon>
        <taxon>Bacillati</taxon>
        <taxon>Bacillota</taxon>
        <taxon>Clostridia</taxon>
        <taxon>Lachnospirales</taxon>
        <taxon>Lachnospiraceae</taxon>
        <taxon>Lachnobacterium</taxon>
    </lineage>
</organism>
<dbReference type="RefSeq" id="WP_074718205.1">
    <property type="nucleotide sequence ID" value="NZ_FNPG01000021.1"/>
</dbReference>
<gene>
    <name evidence="1" type="ORF">SAMN02910414_01790</name>
</gene>
<dbReference type="EMBL" id="FNPG01000021">
    <property type="protein sequence ID" value="SDY54129.1"/>
    <property type="molecule type" value="Genomic_DNA"/>
</dbReference>
<dbReference type="Pfam" id="PF06935">
    <property type="entry name" value="DUF1284"/>
    <property type="match status" value="1"/>
</dbReference>
<evidence type="ECO:0000313" key="1">
    <source>
        <dbReference type="EMBL" id="SDY54129.1"/>
    </source>
</evidence>